<evidence type="ECO:0000259" key="1">
    <source>
        <dbReference type="Pfam" id="PF01755"/>
    </source>
</evidence>
<feature type="domain" description="Glycosyl transferase family 25" evidence="1">
    <location>
        <begin position="61"/>
        <end position="160"/>
    </location>
</feature>
<dbReference type="Pfam" id="PF01755">
    <property type="entry name" value="Glyco_transf_25"/>
    <property type="match status" value="1"/>
</dbReference>
<dbReference type="EMBL" id="MN740665">
    <property type="protein sequence ID" value="QHS80006.1"/>
    <property type="molecule type" value="Genomic_DNA"/>
</dbReference>
<dbReference type="InterPro" id="IPR002654">
    <property type="entry name" value="Glyco_trans_25"/>
</dbReference>
<organism evidence="2">
    <name type="scientific">viral metagenome</name>
    <dbReference type="NCBI Taxonomy" id="1070528"/>
    <lineage>
        <taxon>unclassified sequences</taxon>
        <taxon>metagenomes</taxon>
        <taxon>organismal metagenomes</taxon>
    </lineage>
</organism>
<protein>
    <recommendedName>
        <fullName evidence="1">Glycosyl transferase family 25 domain-containing protein</fullName>
    </recommendedName>
</protein>
<reference evidence="2" key="1">
    <citation type="journal article" date="2020" name="Nature">
        <title>Giant virus diversity and host interactions through global metagenomics.</title>
        <authorList>
            <person name="Schulz F."/>
            <person name="Roux S."/>
            <person name="Paez-Espino D."/>
            <person name="Jungbluth S."/>
            <person name="Walsh D.A."/>
            <person name="Denef V.J."/>
            <person name="McMahon K.D."/>
            <person name="Konstantinidis K.T."/>
            <person name="Eloe-Fadrosh E.A."/>
            <person name="Kyrpides N.C."/>
            <person name="Woyke T."/>
        </authorList>
    </citation>
    <scope>NUCLEOTIDE SEQUENCE</scope>
    <source>
        <strain evidence="2">GVMAG-S-1035375-24</strain>
    </source>
</reference>
<sequence length="226" mass="25423">MRIYAVNCDTGRGERLKAAAAPLNLDIELVQSPLKDDPEVVRRGATCFARDTSYPTGFAATLGHIRCMQRLVDSGDPLAIIIEDDVRFHKAFNEVVDALIPHMMEGNTDILSLGYINIPGGEHYHTNGHILIRNVGVSNPWGAQCYMITREWAAKFCKMFEVDDVSGPYQSHFITDWVMFDPILGVRRDTLMWPIAVEGPNEQSIAAFNTGKPDLFQTVPREYFYL</sequence>
<name>A0A6C0AK45_9ZZZZ</name>
<evidence type="ECO:0000313" key="2">
    <source>
        <dbReference type="EMBL" id="QHS80006.1"/>
    </source>
</evidence>
<proteinExistence type="predicted"/>
<accession>A0A6C0AK45</accession>
<dbReference type="AlphaFoldDB" id="A0A6C0AK45"/>